<accession>A0ABQ4WFD7</accession>
<reference evidence="1" key="2">
    <citation type="submission" date="2022-01" db="EMBL/GenBank/DDBJ databases">
        <authorList>
            <person name="Yamashiro T."/>
            <person name="Shiraishi A."/>
            <person name="Satake H."/>
            <person name="Nakayama K."/>
        </authorList>
    </citation>
    <scope>NUCLEOTIDE SEQUENCE</scope>
</reference>
<name>A0ABQ4WFD7_9ASTR</name>
<protein>
    <submittedName>
        <fullName evidence="1">Uncharacterized protein</fullName>
    </submittedName>
</protein>
<proteinExistence type="predicted"/>
<dbReference type="EMBL" id="BQNB010008595">
    <property type="protein sequence ID" value="GJS51568.1"/>
    <property type="molecule type" value="Genomic_DNA"/>
</dbReference>
<keyword evidence="2" id="KW-1185">Reference proteome</keyword>
<reference evidence="1" key="1">
    <citation type="journal article" date="2022" name="Int. J. Mol. Sci.">
        <title>Draft Genome of Tanacetum Coccineum: Genomic Comparison of Closely Related Tanacetum-Family Plants.</title>
        <authorList>
            <person name="Yamashiro T."/>
            <person name="Shiraishi A."/>
            <person name="Nakayama K."/>
            <person name="Satake H."/>
        </authorList>
    </citation>
    <scope>NUCLEOTIDE SEQUENCE</scope>
</reference>
<organism evidence="1 2">
    <name type="scientific">Tanacetum coccineum</name>
    <dbReference type="NCBI Taxonomy" id="301880"/>
    <lineage>
        <taxon>Eukaryota</taxon>
        <taxon>Viridiplantae</taxon>
        <taxon>Streptophyta</taxon>
        <taxon>Embryophyta</taxon>
        <taxon>Tracheophyta</taxon>
        <taxon>Spermatophyta</taxon>
        <taxon>Magnoliopsida</taxon>
        <taxon>eudicotyledons</taxon>
        <taxon>Gunneridae</taxon>
        <taxon>Pentapetalae</taxon>
        <taxon>asterids</taxon>
        <taxon>campanulids</taxon>
        <taxon>Asterales</taxon>
        <taxon>Asteraceae</taxon>
        <taxon>Asteroideae</taxon>
        <taxon>Anthemideae</taxon>
        <taxon>Anthemidinae</taxon>
        <taxon>Tanacetum</taxon>
    </lineage>
</organism>
<gene>
    <name evidence="1" type="ORF">Tco_0624930</name>
</gene>
<evidence type="ECO:0000313" key="2">
    <source>
        <dbReference type="Proteomes" id="UP001151760"/>
    </source>
</evidence>
<comment type="caution">
    <text evidence="1">The sequence shown here is derived from an EMBL/GenBank/DDBJ whole genome shotgun (WGS) entry which is preliminary data.</text>
</comment>
<dbReference type="Proteomes" id="UP001151760">
    <property type="component" value="Unassembled WGS sequence"/>
</dbReference>
<sequence length="222" mass="24690">MPFGLPQLGIVAMWGEWEGEVWEQNRVLAGFGIGGKIGKRPSFARAMIEVIDFEELKNTIIVATSFLSREDITIDIVTIEYEWTPPRWEGCKIFSHVDSMCLKKATHEHVNAKKIHNGDGFQQVNRRLSCGLIIGNHHQSKLTRGKGVVIGKVQSKWVYNEKNKQVVDTAEMSKHVVDVAITSKQIREKDGTAGYGGALNRVGNANPGQAKQVKCYNCNGIV</sequence>
<evidence type="ECO:0000313" key="1">
    <source>
        <dbReference type="EMBL" id="GJS51568.1"/>
    </source>
</evidence>